<dbReference type="EMBL" id="JBHTLU010000019">
    <property type="protein sequence ID" value="MFD1221666.1"/>
    <property type="molecule type" value="Genomic_DNA"/>
</dbReference>
<keyword evidence="2" id="KW-1185">Reference proteome</keyword>
<dbReference type="RefSeq" id="WP_345585762.1">
    <property type="nucleotide sequence ID" value="NZ_BAABJG010000003.1"/>
</dbReference>
<evidence type="ECO:0000313" key="1">
    <source>
        <dbReference type="EMBL" id="MFD1221666.1"/>
    </source>
</evidence>
<protein>
    <submittedName>
        <fullName evidence="1">DUF4179 domain-containing protein</fullName>
    </submittedName>
</protein>
<sequence>MEKWPNEPESWNLLHIRRTVQRMEMPVNSFSDKIMSRLEEPTSIANKSNRMRKAFMVTSAAAILGVCIISSALVSPAMAASLKNVPLMSSILKLVGDFTGNAFTFSKPEPWSMGEDSGMTYKMDGSEYSQIMLNARGELKNVHLDVKWSDLKDSYKKEMEAALQQVFPGQNIAVDTVGISVQYGLPDDSPIKSGALYLNTRVNNTFIELENGKLHRVVKSLANEEVDLEALKTAESVFVGNGLEGLKKGPLNNPLLIVQDGKEAYEFHFAASDKFPVFVTVEKGTRKILKVNASDLQDKIDKFPDVFDTIEGYTEAELLKNAKVQAKQLLKIDLEGYQAAKDPKMMAVVYFTKSGAPTVMGQYNSKGQFYNLEYDEPIRKAE</sequence>
<organism evidence="1 2">
    <name type="scientific">Paenibacillus vulneris</name>
    <dbReference type="NCBI Taxonomy" id="1133364"/>
    <lineage>
        <taxon>Bacteria</taxon>
        <taxon>Bacillati</taxon>
        <taxon>Bacillota</taxon>
        <taxon>Bacilli</taxon>
        <taxon>Bacillales</taxon>
        <taxon>Paenibacillaceae</taxon>
        <taxon>Paenibacillus</taxon>
    </lineage>
</organism>
<dbReference type="Proteomes" id="UP001597180">
    <property type="component" value="Unassembled WGS sequence"/>
</dbReference>
<name>A0ABW3UP25_9BACL</name>
<comment type="caution">
    <text evidence="1">The sequence shown here is derived from an EMBL/GenBank/DDBJ whole genome shotgun (WGS) entry which is preliminary data.</text>
</comment>
<evidence type="ECO:0000313" key="2">
    <source>
        <dbReference type="Proteomes" id="UP001597180"/>
    </source>
</evidence>
<accession>A0ABW3UP25</accession>
<reference evidence="2" key="1">
    <citation type="journal article" date="2019" name="Int. J. Syst. Evol. Microbiol.">
        <title>The Global Catalogue of Microorganisms (GCM) 10K type strain sequencing project: providing services to taxonomists for standard genome sequencing and annotation.</title>
        <authorList>
            <consortium name="The Broad Institute Genomics Platform"/>
            <consortium name="The Broad Institute Genome Sequencing Center for Infectious Disease"/>
            <person name="Wu L."/>
            <person name="Ma J."/>
        </authorList>
    </citation>
    <scope>NUCLEOTIDE SEQUENCE [LARGE SCALE GENOMIC DNA]</scope>
    <source>
        <strain evidence="2">CCUG 53270</strain>
    </source>
</reference>
<proteinExistence type="predicted"/>
<gene>
    <name evidence="1" type="ORF">ACFQ4B_16225</name>
</gene>